<evidence type="ECO:0000313" key="2">
    <source>
        <dbReference type="EMBL" id="KAK2769342.1"/>
    </source>
</evidence>
<feature type="region of interest" description="Disordered" evidence="1">
    <location>
        <begin position="104"/>
        <end position="127"/>
    </location>
</feature>
<sequence length="902" mass="100632">MLKCERVFRDCNCLSSCSPPFPEPDPSLAHRAAEDVFRKPISPSVESLRRQQRMLLRSKKTRRVRLPSGRISGRRTTTIVPVRTPDRSPGGSITAAEREIARIRRSITSDALRPSTPSPRRHNRESIQQTPPLCYIEMEKPVQAVPSPPKRESSLARRPVNMAEPYRPRKTRSSHTRPIAGPSGSPSRYRPSRTRSGRPAPVAAGSSLKQREFTLSAVQEAASESHREPAASKAKRLGVADPQLRNAIRRSLSQQSQVSLLASPSRRSSIQSSGPRPPPSRTSSSRRAVDRFTKQLEIYAQRREAAGKLPVNTPTPESVVSLHTVNALLPYQDQFLAAGLAVTSDQQRLKPEPSASPEKDKRIETIPAEKVKLPAETRSKESQARDNPGHLQFNGQRSPSWDSSYDSSLGTQVAFTQPEAWELAYIDEVPEKKPGCCNLTCFTGRQESSEIPANRVPPAQTPTTVDTPNKILDKWHPVYPQKDEVIWIKSPKGTDFRDPRVKTWHGDTAQRPSTYRPARKPQPEDDLEATSPTTKPPEKQAREQENVPPIPPRAPGRIKPSARYQKSTAGSATAKGFRKPGQRDVFLDTTDAILVKTKSSTQEPSSTRRPMKPIVESVSDENTHSTEEVPTQTPNEITKAQTSAQEPTRVSVNQPERKAKEKAARQNQQVEVEHPGIFHSGRTFQSLQEPPKLTGQQPKERSAATSLGTLSPKLDLPSTWKLTLSNPSSLEEAIEQASREMEERDTEETQTAGNNQPALTEKRQPEPIDLTKTVKELFSHPADKENAPPAKKLPKKSTESSISTYSSLSTERDDRDIDDRDVLRGLNIAISAACDEEVDAWIRQKTGVRIRRFLADLRAFETLGEEDEADPKHERSRIRRTESRKLQAQIRQSKAAREARAQ</sequence>
<feature type="compositionally biased region" description="Polar residues" evidence="1">
    <location>
        <begin position="597"/>
        <end position="608"/>
    </location>
</feature>
<feature type="compositionally biased region" description="Basic and acidic residues" evidence="1">
    <location>
        <begin position="347"/>
        <end position="388"/>
    </location>
</feature>
<name>A0AAE0D9A4_COLKA</name>
<feature type="compositionally biased region" description="Polar residues" evidence="1">
    <location>
        <begin position="720"/>
        <end position="729"/>
    </location>
</feature>
<feature type="compositionally biased region" description="Basic and acidic residues" evidence="1">
    <location>
        <begin position="490"/>
        <end position="505"/>
    </location>
</feature>
<evidence type="ECO:0000313" key="3">
    <source>
        <dbReference type="Proteomes" id="UP001281614"/>
    </source>
</evidence>
<feature type="compositionally biased region" description="Polar residues" evidence="1">
    <location>
        <begin position="628"/>
        <end position="654"/>
    </location>
</feature>
<evidence type="ECO:0000256" key="1">
    <source>
        <dbReference type="SAM" id="MobiDB-lite"/>
    </source>
</evidence>
<feature type="region of interest" description="Disordered" evidence="1">
    <location>
        <begin position="251"/>
        <end position="289"/>
    </location>
</feature>
<feature type="region of interest" description="Disordered" evidence="1">
    <location>
        <begin position="141"/>
        <end position="238"/>
    </location>
</feature>
<proteinExistence type="predicted"/>
<feature type="compositionally biased region" description="Basic and acidic residues" evidence="1">
    <location>
        <begin position="536"/>
        <end position="545"/>
    </location>
</feature>
<feature type="region of interest" description="Disordered" evidence="1">
    <location>
        <begin position="344"/>
        <end position="408"/>
    </location>
</feature>
<gene>
    <name evidence="2" type="ORF">CKAH01_00949</name>
</gene>
<reference evidence="2" key="1">
    <citation type="submission" date="2023-02" db="EMBL/GenBank/DDBJ databases">
        <title>Colletotrichum kahawae CIFC_Que2 genome sequencing and assembly.</title>
        <authorList>
            <person name="Baroncelli R."/>
        </authorList>
    </citation>
    <scope>NUCLEOTIDE SEQUENCE</scope>
    <source>
        <strain evidence="2">CIFC_Que2</strain>
    </source>
</reference>
<dbReference type="EMBL" id="VYYT01000112">
    <property type="protein sequence ID" value="KAK2769342.1"/>
    <property type="molecule type" value="Genomic_DNA"/>
</dbReference>
<feature type="region of interest" description="Disordered" evidence="1">
    <location>
        <begin position="862"/>
        <end position="902"/>
    </location>
</feature>
<feature type="compositionally biased region" description="Basic and acidic residues" evidence="1">
    <location>
        <begin position="655"/>
        <end position="664"/>
    </location>
</feature>
<organism evidence="2 3">
    <name type="scientific">Colletotrichum kahawae</name>
    <name type="common">Coffee berry disease fungus</name>
    <dbReference type="NCBI Taxonomy" id="34407"/>
    <lineage>
        <taxon>Eukaryota</taxon>
        <taxon>Fungi</taxon>
        <taxon>Dikarya</taxon>
        <taxon>Ascomycota</taxon>
        <taxon>Pezizomycotina</taxon>
        <taxon>Sordariomycetes</taxon>
        <taxon>Hypocreomycetidae</taxon>
        <taxon>Glomerellales</taxon>
        <taxon>Glomerellaceae</taxon>
        <taxon>Colletotrichum</taxon>
        <taxon>Colletotrichum gloeosporioides species complex</taxon>
    </lineage>
</organism>
<protein>
    <submittedName>
        <fullName evidence="2">Uncharacterized protein</fullName>
    </submittedName>
</protein>
<accession>A0AAE0D9A4</accession>
<feature type="compositionally biased region" description="Low complexity" evidence="1">
    <location>
        <begin position="398"/>
        <end position="408"/>
    </location>
</feature>
<feature type="region of interest" description="Disordered" evidence="1">
    <location>
        <begin position="449"/>
        <end position="469"/>
    </location>
</feature>
<comment type="caution">
    <text evidence="2">The sequence shown here is derived from an EMBL/GenBank/DDBJ whole genome shotgun (WGS) entry which is preliminary data.</text>
</comment>
<feature type="compositionally biased region" description="Low complexity" evidence="1">
    <location>
        <begin position="251"/>
        <end position="274"/>
    </location>
</feature>
<feature type="compositionally biased region" description="Low complexity" evidence="1">
    <location>
        <begin position="799"/>
        <end position="809"/>
    </location>
</feature>
<feature type="compositionally biased region" description="Polar residues" evidence="1">
    <location>
        <begin position="749"/>
        <end position="758"/>
    </location>
</feature>
<feature type="compositionally biased region" description="Basic and acidic residues" evidence="1">
    <location>
        <begin position="772"/>
        <end position="786"/>
    </location>
</feature>
<dbReference type="AlphaFoldDB" id="A0AAE0D9A4"/>
<feature type="region of interest" description="Disordered" evidence="1">
    <location>
        <begin position="490"/>
        <end position="813"/>
    </location>
</feature>
<keyword evidence="3" id="KW-1185">Reference proteome</keyword>
<dbReference type="Proteomes" id="UP001281614">
    <property type="component" value="Unassembled WGS sequence"/>
</dbReference>